<organism evidence="1 2">
    <name type="scientific">Anaerospora hongkongensis</name>
    <dbReference type="NCBI Taxonomy" id="244830"/>
    <lineage>
        <taxon>Bacteria</taxon>
        <taxon>Bacillati</taxon>
        <taxon>Bacillota</taxon>
        <taxon>Negativicutes</taxon>
        <taxon>Selenomonadales</taxon>
        <taxon>Sporomusaceae</taxon>
        <taxon>Anaerospora</taxon>
    </lineage>
</organism>
<keyword evidence="2" id="KW-1185">Reference proteome</keyword>
<evidence type="ECO:0000313" key="2">
    <source>
        <dbReference type="Proteomes" id="UP000295063"/>
    </source>
</evidence>
<name>A0A4R1Q1G8_9FIRM</name>
<dbReference type="Proteomes" id="UP000295063">
    <property type="component" value="Unassembled WGS sequence"/>
</dbReference>
<dbReference type="RefSeq" id="WP_132077078.1">
    <property type="nucleotide sequence ID" value="NZ_SLUI01000003.1"/>
</dbReference>
<evidence type="ECO:0000313" key="1">
    <source>
        <dbReference type="EMBL" id="TCL38784.1"/>
    </source>
</evidence>
<dbReference type="EMBL" id="SLUI01000003">
    <property type="protein sequence ID" value="TCL38784.1"/>
    <property type="molecule type" value="Genomic_DNA"/>
</dbReference>
<proteinExistence type="predicted"/>
<comment type="caution">
    <text evidence="1">The sequence shown here is derived from an EMBL/GenBank/DDBJ whole genome shotgun (WGS) entry which is preliminary data.</text>
</comment>
<accession>A0A4R1Q1G8</accession>
<reference evidence="1 2" key="1">
    <citation type="submission" date="2019-03" db="EMBL/GenBank/DDBJ databases">
        <title>Genomic Encyclopedia of Type Strains, Phase IV (KMG-IV): sequencing the most valuable type-strain genomes for metagenomic binning, comparative biology and taxonomic classification.</title>
        <authorList>
            <person name="Goeker M."/>
        </authorList>
    </citation>
    <scope>NUCLEOTIDE SEQUENCE [LARGE SCALE GENOMIC DNA]</scope>
    <source>
        <strain evidence="1 2">DSM 15969</strain>
    </source>
</reference>
<gene>
    <name evidence="1" type="ORF">EV210_103267</name>
</gene>
<dbReference type="AlphaFoldDB" id="A0A4R1Q1G8"/>
<sequence length="137" mass="15958">MSFITPFEVQDKIFREFTHDMALMTLVSNPADDDSKNKRFRRTAAMPVAIDADQLPFLSFVFRPEKPEVENYFRNNTTLEICIYAATRNEAAAVHKEVTRVLQARFPDMPIITEGQKHADPWDVFQYSIRYQPLVNN</sequence>
<protein>
    <submittedName>
        <fullName evidence="1">Uncharacterized protein</fullName>
    </submittedName>
</protein>